<dbReference type="AlphaFoldDB" id="A0A2U8H0Y8"/>
<evidence type="ECO:0000313" key="2">
    <source>
        <dbReference type="EMBL" id="AWI79243.1"/>
    </source>
</evidence>
<dbReference type="EMBL" id="CP022188">
    <property type="protein sequence ID" value="AWI79243.1"/>
    <property type="molecule type" value="Genomic_DNA"/>
</dbReference>
<dbReference type="RefSeq" id="WP_108972141.1">
    <property type="nucleotide sequence ID" value="NZ_CP022188.1"/>
</dbReference>
<gene>
    <name evidence="2" type="ORF">CEW87_07610</name>
</gene>
<dbReference type="Proteomes" id="UP000244902">
    <property type="component" value="Chromosome"/>
</dbReference>
<dbReference type="SUPFAM" id="SSF158682">
    <property type="entry name" value="TerB-like"/>
    <property type="match status" value="1"/>
</dbReference>
<sequence>MNIPLNEQRTIAARLVALTLISDGELANREVEALDRHEIAALLGIPRDVLIQAVIDHCQELLARGGNTEAVRLLDLEQVEHMLDRVTDPSLRSLTCQAMLVLSKADGRISQPEQTLLRHALSRWDLSLSELGAQR</sequence>
<dbReference type="Pfam" id="PF05099">
    <property type="entry name" value="TerB"/>
    <property type="match status" value="1"/>
</dbReference>
<dbReference type="Gene3D" id="1.10.3680.10">
    <property type="entry name" value="TerB-like"/>
    <property type="match status" value="1"/>
</dbReference>
<organism evidence="2 3">
    <name type="scientific">Parazoarcus communis</name>
    <dbReference type="NCBI Taxonomy" id="41977"/>
    <lineage>
        <taxon>Bacteria</taxon>
        <taxon>Pseudomonadati</taxon>
        <taxon>Pseudomonadota</taxon>
        <taxon>Betaproteobacteria</taxon>
        <taxon>Rhodocyclales</taxon>
        <taxon>Zoogloeaceae</taxon>
        <taxon>Parazoarcus</taxon>
    </lineage>
</organism>
<feature type="domain" description="Co-chaperone DjlA N-terminal" evidence="1">
    <location>
        <begin position="13"/>
        <end position="122"/>
    </location>
</feature>
<name>A0A2U8H0Y8_9RHOO</name>
<dbReference type="OrthoDB" id="8526975at2"/>
<evidence type="ECO:0000313" key="3">
    <source>
        <dbReference type="Proteomes" id="UP000244902"/>
    </source>
</evidence>
<dbReference type="InterPro" id="IPR007791">
    <property type="entry name" value="DjlA_N"/>
</dbReference>
<accession>A0A2U8H0Y8</accession>
<proteinExistence type="predicted"/>
<reference evidence="2 3" key="1">
    <citation type="submission" date="2017-06" db="EMBL/GenBank/DDBJ databases">
        <title>Azoarcus sp. TSNA42 complete genome sequence.</title>
        <authorList>
            <person name="Woo J.-H."/>
            <person name="Kim H.-S."/>
        </authorList>
    </citation>
    <scope>NUCLEOTIDE SEQUENCE [LARGE SCALE GENOMIC DNA]</scope>
    <source>
        <strain evidence="2 3">TSNA42</strain>
    </source>
</reference>
<dbReference type="InterPro" id="IPR029024">
    <property type="entry name" value="TerB-like"/>
</dbReference>
<evidence type="ECO:0000259" key="1">
    <source>
        <dbReference type="Pfam" id="PF05099"/>
    </source>
</evidence>
<protein>
    <recommendedName>
        <fullName evidence="1">Co-chaperone DjlA N-terminal domain-containing protein</fullName>
    </recommendedName>
</protein>